<name>A0A0B5KC39_9BACT</name>
<dbReference type="PANTHER" id="PTHR34614:SF2">
    <property type="entry name" value="TRANSPOSASE IS4-LIKE DOMAIN-CONTAINING PROTEIN"/>
    <property type="match status" value="1"/>
</dbReference>
<evidence type="ECO:0000313" key="3">
    <source>
        <dbReference type="EMBL" id="AJG38141.1"/>
    </source>
</evidence>
<feature type="domain" description="Transposase IS4-like" evidence="2">
    <location>
        <begin position="224"/>
        <end position="527"/>
    </location>
</feature>
<organism evidence="3">
    <name type="scientific">bacterium enrichment culture clone fosmid MGS-K1</name>
    <dbReference type="NCBI Taxonomy" id="1549356"/>
    <lineage>
        <taxon>Bacteria</taxon>
        <taxon>environmental samples</taxon>
    </lineage>
</organism>
<dbReference type="GO" id="GO:0004803">
    <property type="term" value="F:transposase activity"/>
    <property type="evidence" value="ECO:0007669"/>
    <property type="project" value="InterPro"/>
</dbReference>
<reference evidence="3" key="1">
    <citation type="journal article" date="2015" name="Environ. Microbiol.">
        <title>Pressure adaptation is linked to thermal adaptation in salt-saturated marine habitats.</title>
        <authorList>
            <consortium name="The MAMBA Consortium"/>
            <person name="Alcaide M."/>
            <person name="Stogios P.J."/>
            <person name="Lafraya A."/>
            <person name="Tchigvintsev A."/>
            <person name="Flick R."/>
            <person name="Bargiela R."/>
            <person name="Chernikova T.N."/>
            <person name="Reva O.N."/>
            <person name="Hai T."/>
            <person name="Leggewie C.C."/>
            <person name="Katzke N."/>
            <person name="La Cono V."/>
            <person name="Matesanz R."/>
            <person name="Jebbar M."/>
            <person name="Jaeger K.E."/>
            <person name="Yakimov M.M."/>
            <person name="Yakunin A.F."/>
            <person name="Golyshin P.N."/>
            <person name="Golyshina O.V."/>
            <person name="Savchenko A."/>
            <person name="Ferrer M."/>
        </authorList>
    </citation>
    <scope>NUCLEOTIDE SEQUENCE</scope>
</reference>
<evidence type="ECO:0000256" key="1">
    <source>
        <dbReference type="SAM" id="Coils"/>
    </source>
</evidence>
<dbReference type="NCBIfam" id="NF033559">
    <property type="entry name" value="transpos_IS1634"/>
    <property type="match status" value="1"/>
</dbReference>
<dbReference type="InterPro" id="IPR012337">
    <property type="entry name" value="RNaseH-like_sf"/>
</dbReference>
<dbReference type="EMBL" id="KF831421">
    <property type="protein sequence ID" value="AJG38141.1"/>
    <property type="molecule type" value="Genomic_DNA"/>
</dbReference>
<dbReference type="InterPro" id="IPR047654">
    <property type="entry name" value="IS1634_transpos"/>
</dbReference>
<keyword evidence="1" id="KW-0175">Coiled coil</keyword>
<proteinExistence type="predicted"/>
<dbReference type="PANTHER" id="PTHR34614">
    <property type="match status" value="1"/>
</dbReference>
<dbReference type="Pfam" id="PF01609">
    <property type="entry name" value="DDE_Tnp_1"/>
    <property type="match status" value="1"/>
</dbReference>
<dbReference type="AlphaFoldDB" id="A0A0B5KC39"/>
<sequence>MFVKEISKKNPTSEKIFTYHRLMESIRTDRGPRQRKILDLGQLDLPREEWKTLANRIEEIVTGQQSFITVPTHIESLAHHYAHLLQEKEMRSVPATEHPEWETVELTSLSSSRSRTIGAESVGYAAFQRLGFPEMLSEMGFKEEEIHKAALLIIGRLVHPASERETAIWGRQLSGLDELVGTSFQHLSNNALYRTCDRLLERRNEIEDRLARRERDLFDLDEKIILYDLTNTYLMGSAQNSEKARRGRSKQKRHDCPLLTLALVVDSDGFPKSSRVLKGDVSEPETLETFLEDLKSSREGQLSLLTKPQTIVFDAGIGIHDNLGMVRGRGFHYITVSRQRPVEVQEEGLRVVKQDKDSTVEIKRLDAEEEVIVYCQSTARARKEESIKARLQKHFEEGLKGISDSLTKKRGHKRYEKVMERVGRLKEKYPTIAQFYNVEVEQENERVTRIEWAIDKQKEMEARFSGSYYIRSSRTDMDEEELWHLYMMLSQVEESFKCLKAELGMRPLYHTKDLRMEGHIFITVLAYHLLASIQRELRHKGISYRWKTIREQLSNQTRVTTSLTNNRGERIHVRHTTDPEPFHFEIYRALGLPVRPVKVRRWRI</sequence>
<protein>
    <submittedName>
        <fullName evidence="3">Transposase</fullName>
    </submittedName>
</protein>
<dbReference type="GO" id="GO:0003677">
    <property type="term" value="F:DNA binding"/>
    <property type="evidence" value="ECO:0007669"/>
    <property type="project" value="InterPro"/>
</dbReference>
<feature type="coiled-coil region" evidence="1">
    <location>
        <begin position="189"/>
        <end position="223"/>
    </location>
</feature>
<accession>A0A0B5KC39</accession>
<dbReference type="InterPro" id="IPR002559">
    <property type="entry name" value="Transposase_11"/>
</dbReference>
<evidence type="ECO:0000259" key="2">
    <source>
        <dbReference type="Pfam" id="PF01609"/>
    </source>
</evidence>
<dbReference type="SUPFAM" id="SSF53098">
    <property type="entry name" value="Ribonuclease H-like"/>
    <property type="match status" value="1"/>
</dbReference>
<dbReference type="GO" id="GO:0006313">
    <property type="term" value="P:DNA transposition"/>
    <property type="evidence" value="ECO:0007669"/>
    <property type="project" value="InterPro"/>
</dbReference>